<dbReference type="GO" id="GO:0008017">
    <property type="term" value="F:microtubule binding"/>
    <property type="evidence" value="ECO:0007669"/>
    <property type="project" value="TreeGrafter"/>
</dbReference>
<dbReference type="GO" id="GO:0005814">
    <property type="term" value="C:centriole"/>
    <property type="evidence" value="ECO:0007669"/>
    <property type="project" value="TreeGrafter"/>
</dbReference>
<accession>A0A9D3P3B8</accession>
<feature type="region of interest" description="Disordered" evidence="1">
    <location>
        <begin position="77"/>
        <end position="251"/>
    </location>
</feature>
<dbReference type="GO" id="GO:0035869">
    <property type="term" value="C:ciliary transition zone"/>
    <property type="evidence" value="ECO:0007669"/>
    <property type="project" value="TreeGrafter"/>
</dbReference>
<dbReference type="OrthoDB" id="6616361at2759"/>
<dbReference type="GO" id="GO:0005819">
    <property type="term" value="C:spindle"/>
    <property type="evidence" value="ECO:0007669"/>
    <property type="project" value="TreeGrafter"/>
</dbReference>
<feature type="compositionally biased region" description="Basic and acidic residues" evidence="1">
    <location>
        <begin position="89"/>
        <end position="137"/>
    </location>
</feature>
<dbReference type="Proteomes" id="UP000824219">
    <property type="component" value="Linkage Group LG03"/>
</dbReference>
<gene>
    <name evidence="2" type="ORF">KOW79_002347</name>
</gene>
<dbReference type="EMBL" id="JAHKSW010000003">
    <property type="protein sequence ID" value="KAG7333940.1"/>
    <property type="molecule type" value="Genomic_DNA"/>
</dbReference>
<reference evidence="2 3" key="1">
    <citation type="submission" date="2021-06" db="EMBL/GenBank/DDBJ databases">
        <title>Chromosome-level genome assembly of the red-tail catfish (Hemibagrus wyckioides).</title>
        <authorList>
            <person name="Shao F."/>
        </authorList>
    </citation>
    <scope>NUCLEOTIDE SEQUENCE [LARGE SCALE GENOMIC DNA]</scope>
    <source>
        <strain evidence="2">EC202008001</strain>
        <tissue evidence="2">Blood</tissue>
    </source>
</reference>
<dbReference type="AlphaFoldDB" id="A0A9D3P3B8"/>
<dbReference type="PANTHER" id="PTHR31022:SF5">
    <property type="entry name" value="CENTRIOLE, CILIA AND SPINDLE-ASSOCIATED PROTEIN-RELATED"/>
    <property type="match status" value="1"/>
</dbReference>
<organism evidence="2 3">
    <name type="scientific">Hemibagrus wyckioides</name>
    <dbReference type="NCBI Taxonomy" id="337641"/>
    <lineage>
        <taxon>Eukaryota</taxon>
        <taxon>Metazoa</taxon>
        <taxon>Chordata</taxon>
        <taxon>Craniata</taxon>
        <taxon>Vertebrata</taxon>
        <taxon>Euteleostomi</taxon>
        <taxon>Actinopterygii</taxon>
        <taxon>Neopterygii</taxon>
        <taxon>Teleostei</taxon>
        <taxon>Ostariophysi</taxon>
        <taxon>Siluriformes</taxon>
        <taxon>Bagridae</taxon>
        <taxon>Hemibagrus</taxon>
    </lineage>
</organism>
<sequence length="277" mass="32562">MLVLHNQVENKLSKGRIHIRYRNMVTKRIRSEYMKKFKDPKWETYAKCYEDLVSYRLSRRMLEQTHNPWFWDECGSDTESSGKCTPQEKTNEYRQTEKETGVLEEHGAEEAREPDMSHIRDQVTEDVKPQEKEEEKGTTLSPVGPVIPPEKYPHVQSNTKSKPRHLYKTTRTKAKQHITKDIDKESRHPFAMYGSGERQADMASKRTHNVGPAASTKEIHESALRAKNRREGEKQMKRMDKRRAKSADLEKLSKSKLVPDYNPWMTEYMRCFSARSQ</sequence>
<comment type="caution">
    <text evidence="2">The sequence shown here is derived from an EMBL/GenBank/DDBJ whole genome shotgun (WGS) entry which is preliminary data.</text>
</comment>
<protein>
    <recommendedName>
        <fullName evidence="4">Centriole, cilia and spindle-associated protein</fullName>
    </recommendedName>
</protein>
<keyword evidence="3" id="KW-1185">Reference proteome</keyword>
<dbReference type="PANTHER" id="PTHR31022">
    <property type="entry name" value="CENTRIOLE, CILIA AND SPINDLE-ASSOCIATED PROTEIN"/>
    <property type="match status" value="1"/>
</dbReference>
<evidence type="ECO:0000256" key="1">
    <source>
        <dbReference type="SAM" id="MobiDB-lite"/>
    </source>
</evidence>
<feature type="compositionally biased region" description="Basic and acidic residues" evidence="1">
    <location>
        <begin position="217"/>
        <end position="238"/>
    </location>
</feature>
<dbReference type="GO" id="GO:0036064">
    <property type="term" value="C:ciliary basal body"/>
    <property type="evidence" value="ECO:0007669"/>
    <property type="project" value="TreeGrafter"/>
</dbReference>
<evidence type="ECO:0000313" key="2">
    <source>
        <dbReference type="EMBL" id="KAG7333940.1"/>
    </source>
</evidence>
<feature type="compositionally biased region" description="Basic and acidic residues" evidence="1">
    <location>
        <begin position="178"/>
        <end position="188"/>
    </location>
</feature>
<dbReference type="InterPro" id="IPR029774">
    <property type="entry name" value="CSAP"/>
</dbReference>
<proteinExistence type="predicted"/>
<name>A0A9D3P3B8_9TELE</name>
<evidence type="ECO:0000313" key="3">
    <source>
        <dbReference type="Proteomes" id="UP000824219"/>
    </source>
</evidence>
<feature type="compositionally biased region" description="Basic residues" evidence="1">
    <location>
        <begin position="161"/>
        <end position="177"/>
    </location>
</feature>
<evidence type="ECO:0008006" key="4">
    <source>
        <dbReference type="Google" id="ProtNLM"/>
    </source>
</evidence>
<dbReference type="GO" id="GO:1901673">
    <property type="term" value="P:regulation of mitotic spindle assembly"/>
    <property type="evidence" value="ECO:0007669"/>
    <property type="project" value="TreeGrafter"/>
</dbReference>
<dbReference type="Pfam" id="PF15748">
    <property type="entry name" value="CCSAP"/>
    <property type="match status" value="1"/>
</dbReference>
<feature type="compositionally biased region" description="Polar residues" evidence="1">
    <location>
        <begin position="77"/>
        <end position="88"/>
    </location>
</feature>